<dbReference type="Proteomes" id="UP001596180">
    <property type="component" value="Unassembled WGS sequence"/>
</dbReference>
<dbReference type="RefSeq" id="WP_381360229.1">
    <property type="nucleotide sequence ID" value="NZ_JBHSOA010000014.1"/>
</dbReference>
<feature type="transmembrane region" description="Helical" evidence="2">
    <location>
        <begin position="139"/>
        <end position="166"/>
    </location>
</feature>
<dbReference type="EMBL" id="JBHSOA010000014">
    <property type="protein sequence ID" value="MFC5851820.1"/>
    <property type="molecule type" value="Genomic_DNA"/>
</dbReference>
<evidence type="ECO:0000313" key="3">
    <source>
        <dbReference type="EMBL" id="MFC5851820.1"/>
    </source>
</evidence>
<accession>A0ABW1DU31</accession>
<gene>
    <name evidence="3" type="ORF">ACFPZI_08250</name>
</gene>
<keyword evidence="2" id="KW-0812">Transmembrane</keyword>
<feature type="transmembrane region" description="Helical" evidence="2">
    <location>
        <begin position="342"/>
        <end position="359"/>
    </location>
</feature>
<reference evidence="4" key="1">
    <citation type="journal article" date="2019" name="Int. J. Syst. Evol. Microbiol.">
        <title>The Global Catalogue of Microorganisms (GCM) 10K type strain sequencing project: providing services to taxonomists for standard genome sequencing and annotation.</title>
        <authorList>
            <consortium name="The Broad Institute Genomics Platform"/>
            <consortium name="The Broad Institute Genome Sequencing Center for Infectious Disease"/>
            <person name="Wu L."/>
            <person name="Ma J."/>
        </authorList>
    </citation>
    <scope>NUCLEOTIDE SEQUENCE [LARGE SCALE GENOMIC DNA]</scope>
    <source>
        <strain evidence="4">JCM 10411</strain>
    </source>
</reference>
<feature type="compositionally biased region" description="Low complexity" evidence="1">
    <location>
        <begin position="31"/>
        <end position="55"/>
    </location>
</feature>
<feature type="transmembrane region" description="Helical" evidence="2">
    <location>
        <begin position="77"/>
        <end position="96"/>
    </location>
</feature>
<keyword evidence="2" id="KW-1133">Transmembrane helix</keyword>
<feature type="transmembrane region" description="Helical" evidence="2">
    <location>
        <begin position="261"/>
        <end position="281"/>
    </location>
</feature>
<feature type="transmembrane region" description="Helical" evidence="2">
    <location>
        <begin position="314"/>
        <end position="330"/>
    </location>
</feature>
<evidence type="ECO:0000256" key="2">
    <source>
        <dbReference type="SAM" id="Phobius"/>
    </source>
</evidence>
<feature type="region of interest" description="Disordered" evidence="1">
    <location>
        <begin position="561"/>
        <end position="610"/>
    </location>
</feature>
<keyword evidence="2" id="KW-0472">Membrane</keyword>
<feature type="compositionally biased region" description="Basic and acidic residues" evidence="1">
    <location>
        <begin position="1"/>
        <end position="11"/>
    </location>
</feature>
<name>A0ABW1DU31_9ACTN</name>
<evidence type="ECO:0000256" key="1">
    <source>
        <dbReference type="SAM" id="MobiDB-lite"/>
    </source>
</evidence>
<protein>
    <submittedName>
        <fullName evidence="3">MFS transporter</fullName>
    </submittedName>
</protein>
<organism evidence="3 4">
    <name type="scientific">Streptomyces chlorus</name>
    <dbReference type="NCBI Taxonomy" id="887452"/>
    <lineage>
        <taxon>Bacteria</taxon>
        <taxon>Bacillati</taxon>
        <taxon>Actinomycetota</taxon>
        <taxon>Actinomycetes</taxon>
        <taxon>Kitasatosporales</taxon>
        <taxon>Streptomycetaceae</taxon>
        <taxon>Streptomyces</taxon>
    </lineage>
</organism>
<feature type="transmembrane region" description="Helical" evidence="2">
    <location>
        <begin position="365"/>
        <end position="381"/>
    </location>
</feature>
<feature type="compositionally biased region" description="Basic and acidic residues" evidence="1">
    <location>
        <begin position="573"/>
        <end position="589"/>
    </location>
</feature>
<feature type="transmembrane region" description="Helical" evidence="2">
    <location>
        <begin position="227"/>
        <end position="255"/>
    </location>
</feature>
<comment type="caution">
    <text evidence="3">The sequence shown here is derived from an EMBL/GenBank/DDBJ whole genome shotgun (WGS) entry which is preliminary data.</text>
</comment>
<sequence>MATAEPKRADDADPGPESGPRIPLPEADGRPPGAGTPETPSPAPTTASSATPDTSVRVSRPKAVVLAVRTRMLRHPVLSVTALAGVLHIVWFFTFANSGGDLAAQDAWAEFVGRHPDSAYNMAWYGGMHAVSYSVVSPYLMAVLGVRTTMMLAGTVSAALLTMLLIRSRAVRNPLWAALAGVFGLLGNAVSGRVTFGLGVMFGLAAVAVVFCWPYRWRYKRWAKALCAAPLAALATMSSPVAGLFVGLVAVALFLQKRRPGAWALGLGPTAVVAVSAWLFPFSGTQPMGFGSVFLPLVFSVLVCVLVPREWITVRITAAVYGLGVVLVWLVSSQIGSNMTRLAMLFAGVALVAALPFAVPRSRKWYAIVVAFVGFVGWIGFKSADDVVHTTPAASWARELAPLVNELQEVGADKGRVEVVPARSHREASALAPYVNLARGWNRQADMERNPLFYDDTLNSANYHEWLKRWAVHFVVLPKDTPDGDGGERERELVQRGLPYLQQIWGDANWQLFAVRDPSSLAEPNAVVERASQSEMTMRVEKAGRVVVRIPYSPWLSIVDADGNKLEGPQETEESRNRSDGNGEGEPRTYDNLNGCLMETEEDGNGDKWTVLLAPEPGTYRLAAPYGVPRGTPCPEELR</sequence>
<keyword evidence="4" id="KW-1185">Reference proteome</keyword>
<feature type="region of interest" description="Disordered" evidence="1">
    <location>
        <begin position="1"/>
        <end position="56"/>
    </location>
</feature>
<feature type="transmembrane region" description="Helical" evidence="2">
    <location>
        <begin position="288"/>
        <end position="308"/>
    </location>
</feature>
<proteinExistence type="predicted"/>
<feature type="transmembrane region" description="Helical" evidence="2">
    <location>
        <begin position="173"/>
        <end position="190"/>
    </location>
</feature>
<feature type="transmembrane region" description="Helical" evidence="2">
    <location>
        <begin position="196"/>
        <end position="215"/>
    </location>
</feature>
<evidence type="ECO:0000313" key="4">
    <source>
        <dbReference type="Proteomes" id="UP001596180"/>
    </source>
</evidence>